<feature type="region of interest" description="Disordered" evidence="3">
    <location>
        <begin position="1"/>
        <end position="95"/>
    </location>
</feature>
<dbReference type="PANTHER" id="PTHR17008">
    <property type="entry name" value="MEIOSIS-EXPRESSED GENE 1 PROTEIN"/>
    <property type="match status" value="1"/>
</dbReference>
<sequence length="178" mass="20409">ETRGSRKPRRLACRCPADGSRVENREPPRSPASSRAGRPGLSGSAEPGGPQEDGLRTSSRAAEAPPPTPPRKSWPRPFRSEITGKKTSVAMASSDVKPKSISRAKKWSEEIENLYRFQQAGYRDEIEYKQVKQVSMIDRWPETGYVKKLQRRDNTFYYYNKQRECDDKEVHKVKIYAY</sequence>
<evidence type="ECO:0000256" key="1">
    <source>
        <dbReference type="ARBA" id="ARBA00003351"/>
    </source>
</evidence>
<feature type="compositionally biased region" description="Basic residues" evidence="3">
    <location>
        <begin position="1"/>
        <end position="12"/>
    </location>
</feature>
<dbReference type="InterPro" id="IPR020186">
    <property type="entry name" value="Meiosis-expressed_gene_1"/>
</dbReference>
<proteinExistence type="inferred from homology"/>
<evidence type="ECO:0000313" key="4">
    <source>
        <dbReference type="Ensembl" id="ENSEASP00005054693.1"/>
    </source>
</evidence>
<evidence type="ECO:0000256" key="2">
    <source>
        <dbReference type="ARBA" id="ARBA00008514"/>
    </source>
</evidence>
<comment type="similarity">
    <text evidence="2">Belongs to the MEIG1 family.</text>
</comment>
<dbReference type="Proteomes" id="UP000694387">
    <property type="component" value="Chromosome 29"/>
</dbReference>
<keyword evidence="5" id="KW-1185">Reference proteome</keyword>
<comment type="function">
    <text evidence="1">Essential for spermiogenesis.</text>
</comment>
<reference evidence="4" key="3">
    <citation type="submission" date="2025-09" db="UniProtKB">
        <authorList>
            <consortium name="Ensembl"/>
        </authorList>
    </citation>
    <scope>IDENTIFICATION</scope>
</reference>
<dbReference type="GeneTree" id="ENSGT00390000013550"/>
<dbReference type="Pfam" id="PF15163">
    <property type="entry name" value="Meiosis_expr"/>
    <property type="match status" value="1"/>
</dbReference>
<name>A0A9L0JQJ3_EQUAS</name>
<dbReference type="Ensembl" id="ENSEAST00005072732.1">
    <property type="protein sequence ID" value="ENSEASP00005054693.1"/>
    <property type="gene ID" value="ENSEASG00005027148.1"/>
</dbReference>
<protein>
    <submittedName>
        <fullName evidence="4">Meiosis/spermiosis associated 1</fullName>
    </submittedName>
</protein>
<evidence type="ECO:0000313" key="5">
    <source>
        <dbReference type="Proteomes" id="UP000694387"/>
    </source>
</evidence>
<evidence type="ECO:0000256" key="3">
    <source>
        <dbReference type="SAM" id="MobiDB-lite"/>
    </source>
</evidence>
<reference evidence="4" key="2">
    <citation type="submission" date="2025-08" db="UniProtKB">
        <authorList>
            <consortium name="Ensembl"/>
        </authorList>
    </citation>
    <scope>IDENTIFICATION</scope>
</reference>
<dbReference type="PANTHER" id="PTHR17008:SF1">
    <property type="entry name" value="MEIOSIS EXPRESSED GENE 1 PROTEIN HOMOLOG"/>
    <property type="match status" value="1"/>
</dbReference>
<organism evidence="4 5">
    <name type="scientific">Equus asinus</name>
    <name type="common">Donkey</name>
    <name type="synonym">Equus africanus asinus</name>
    <dbReference type="NCBI Taxonomy" id="9793"/>
    <lineage>
        <taxon>Eukaryota</taxon>
        <taxon>Metazoa</taxon>
        <taxon>Chordata</taxon>
        <taxon>Craniata</taxon>
        <taxon>Vertebrata</taxon>
        <taxon>Euteleostomi</taxon>
        <taxon>Mammalia</taxon>
        <taxon>Eutheria</taxon>
        <taxon>Laurasiatheria</taxon>
        <taxon>Perissodactyla</taxon>
        <taxon>Equidae</taxon>
        <taxon>Equus</taxon>
    </lineage>
</organism>
<accession>A0A9L0JQJ3</accession>
<reference evidence="4 5" key="1">
    <citation type="journal article" date="2020" name="Nat. Commun.">
        <title>Donkey genomes provide new insights into domestication and selection for coat color.</title>
        <authorList>
            <person name="Wang"/>
            <person name="C."/>
            <person name="Li"/>
            <person name="H."/>
            <person name="Guo"/>
            <person name="Y."/>
            <person name="Huang"/>
            <person name="J."/>
            <person name="Sun"/>
            <person name="Y."/>
            <person name="Min"/>
            <person name="J."/>
            <person name="Wang"/>
            <person name="J."/>
            <person name="Fang"/>
            <person name="X."/>
            <person name="Zhao"/>
            <person name="Z."/>
            <person name="Wang"/>
            <person name="S."/>
            <person name="Zhang"/>
            <person name="Y."/>
            <person name="Liu"/>
            <person name="Q."/>
            <person name="Jiang"/>
            <person name="Q."/>
            <person name="Wang"/>
            <person name="X."/>
            <person name="Guo"/>
            <person name="Y."/>
            <person name="Yang"/>
            <person name="C."/>
            <person name="Wang"/>
            <person name="Y."/>
            <person name="Tian"/>
            <person name="F."/>
            <person name="Zhuang"/>
            <person name="G."/>
            <person name="Fan"/>
            <person name="Y."/>
            <person name="Gao"/>
            <person name="Q."/>
            <person name="Li"/>
            <person name="Y."/>
            <person name="Ju"/>
            <person name="Z."/>
            <person name="Li"/>
            <person name="J."/>
            <person name="Li"/>
            <person name="R."/>
            <person name="Hou"/>
            <person name="M."/>
            <person name="Yang"/>
            <person name="G."/>
            <person name="Liu"/>
            <person name="G."/>
            <person name="Liu"/>
            <person name="W."/>
            <person name="Guo"/>
            <person name="J."/>
            <person name="Pan"/>
            <person name="S."/>
            <person name="Fan"/>
            <person name="G."/>
            <person name="Zhang"/>
            <person name="W."/>
            <person name="Zhang"/>
            <person name="R."/>
            <person name="Yu"/>
            <person name="J."/>
            <person name="Zhang"/>
            <person name="X."/>
            <person name="Yin"/>
            <person name="Q."/>
            <person name="Ji"/>
            <person name="C."/>
            <person name="Jin"/>
            <person name="Y."/>
            <person name="Yue"/>
            <person name="G."/>
            <person name="Liu"/>
            <person name="M."/>
            <person name="Xu"/>
            <person name="J."/>
            <person name="Liu"/>
            <person name="S."/>
            <person name="Jordana"/>
            <person name="J."/>
            <person name="Noce"/>
            <person name="A."/>
            <person name="Amills"/>
            <person name="M."/>
            <person name="Wu"/>
            <person name="D.D."/>
            <person name="Li"/>
            <person name="S."/>
            <person name="Zhou"/>
            <person name="X. and Zhong"/>
            <person name="J."/>
        </authorList>
    </citation>
    <scope>NUCLEOTIDE SEQUENCE [LARGE SCALE GENOMIC DNA]</scope>
</reference>
<dbReference type="AlphaFoldDB" id="A0A9L0JQJ3"/>
<dbReference type="GO" id="GO:0005634">
    <property type="term" value="C:nucleus"/>
    <property type="evidence" value="ECO:0007669"/>
    <property type="project" value="InterPro"/>
</dbReference>
<gene>
    <name evidence="4" type="primary">MEIG1</name>
</gene>